<comment type="catalytic activity">
    <reaction evidence="1">
        <text>5-hydroxy-2-oxo-4-ureido-2,5-dihydro-1H-imidazole-5-carboxylate + H(+) = (S)-allantoin + CO2</text>
        <dbReference type="Rhea" id="RHEA:26301"/>
        <dbReference type="ChEBI" id="CHEBI:15378"/>
        <dbReference type="ChEBI" id="CHEBI:15678"/>
        <dbReference type="ChEBI" id="CHEBI:16526"/>
        <dbReference type="ChEBI" id="CHEBI:58639"/>
        <dbReference type="EC" id="4.1.1.97"/>
    </reaction>
</comment>
<evidence type="ECO:0000256" key="6">
    <source>
        <dbReference type="ARBA" id="ARBA00023239"/>
    </source>
</evidence>
<reference evidence="9 10" key="1">
    <citation type="submission" date="2015-01" db="EMBL/GenBank/DDBJ databases">
        <title>Enhanced salinomycin production by adjusting the supply of polyketide extender units in Streptomyce albus DSM 41398.</title>
        <authorList>
            <person name="Lu C."/>
        </authorList>
    </citation>
    <scope>NUCLEOTIDE SEQUENCE [LARGE SCALE GENOMIC DNA]</scope>
    <source>
        <strain evidence="10">ATCC 21838 / DSM 41398 / FERM P-419 / JCM 4703 / NBRC 107858</strain>
    </source>
</reference>
<dbReference type="EMBL" id="CP010519">
    <property type="protein sequence ID" value="AJE80993.1"/>
    <property type="molecule type" value="Genomic_DNA"/>
</dbReference>
<dbReference type="SUPFAM" id="SSF158694">
    <property type="entry name" value="UraD-Like"/>
    <property type="match status" value="1"/>
</dbReference>
<proteinExistence type="predicted"/>
<evidence type="ECO:0000313" key="10">
    <source>
        <dbReference type="Proteomes" id="UP000031523"/>
    </source>
</evidence>
<dbReference type="Proteomes" id="UP000031523">
    <property type="component" value="Chromosome"/>
</dbReference>
<dbReference type="GO" id="GO:0051997">
    <property type="term" value="F:2-oxo-4-hydroxy-4-carboxy-5-ureidoimidazoline decarboxylase activity"/>
    <property type="evidence" value="ECO:0007669"/>
    <property type="project" value="UniProtKB-EC"/>
</dbReference>
<dbReference type="InterPro" id="IPR018020">
    <property type="entry name" value="OHCU_decarboxylase"/>
</dbReference>
<evidence type="ECO:0000256" key="7">
    <source>
        <dbReference type="SAM" id="MobiDB-lite"/>
    </source>
</evidence>
<dbReference type="PANTHER" id="PTHR43466:SF1">
    <property type="entry name" value="2-OXO-4-HYDROXY-4-CARBOXY-5-UREIDOIMIDAZOLINE DECARBOXYLASE-RELATED"/>
    <property type="match status" value="1"/>
</dbReference>
<feature type="domain" description="Oxo-4-hydroxy-4-carboxy-5-ureidoimidazoline decarboxylase" evidence="8">
    <location>
        <begin position="13"/>
        <end position="161"/>
    </location>
</feature>
<keyword evidence="10" id="KW-1185">Reference proteome</keyword>
<evidence type="ECO:0000256" key="5">
    <source>
        <dbReference type="ARBA" id="ARBA00022793"/>
    </source>
</evidence>
<protein>
    <recommendedName>
        <fullName evidence="3">2-oxo-4-hydroxy-4-carboxy-5-ureidoimidazoline decarboxylase</fullName>
        <ecNumber evidence="3">4.1.1.97</ecNumber>
    </recommendedName>
</protein>
<dbReference type="KEGG" id="sals:SLNWT_0617"/>
<keyword evidence="5" id="KW-0210">Decarboxylase</keyword>
<dbReference type="GO" id="GO:0006144">
    <property type="term" value="P:purine nucleobase metabolic process"/>
    <property type="evidence" value="ECO:0007669"/>
    <property type="project" value="UniProtKB-KW"/>
</dbReference>
<dbReference type="Gene3D" id="1.10.3330.10">
    <property type="entry name" value="Oxo-4-hydroxy-4-carboxy-5-ureidoimidazoline decarboxylase"/>
    <property type="match status" value="1"/>
</dbReference>
<evidence type="ECO:0000256" key="2">
    <source>
        <dbReference type="ARBA" id="ARBA00004754"/>
    </source>
</evidence>
<dbReference type="InterPro" id="IPR017595">
    <property type="entry name" value="OHCU_decarboxylase-2"/>
</dbReference>
<dbReference type="GO" id="GO:0019628">
    <property type="term" value="P:urate catabolic process"/>
    <property type="evidence" value="ECO:0007669"/>
    <property type="project" value="TreeGrafter"/>
</dbReference>
<dbReference type="PANTHER" id="PTHR43466">
    <property type="entry name" value="2-OXO-4-HYDROXY-4-CARBOXY-5-UREIDOIMIDAZOLINE DECARBOXYLASE-RELATED"/>
    <property type="match status" value="1"/>
</dbReference>
<evidence type="ECO:0000256" key="3">
    <source>
        <dbReference type="ARBA" id="ARBA00012257"/>
    </source>
</evidence>
<dbReference type="InterPro" id="IPR036778">
    <property type="entry name" value="OHCU_decarboxylase_sf"/>
</dbReference>
<dbReference type="NCBIfam" id="NF010372">
    <property type="entry name" value="PRK13798.1"/>
    <property type="match status" value="1"/>
</dbReference>
<evidence type="ECO:0000256" key="4">
    <source>
        <dbReference type="ARBA" id="ARBA00022631"/>
    </source>
</evidence>
<dbReference type="Pfam" id="PF09349">
    <property type="entry name" value="OHCU_decarbox"/>
    <property type="match status" value="1"/>
</dbReference>
<evidence type="ECO:0000256" key="1">
    <source>
        <dbReference type="ARBA" id="ARBA00001163"/>
    </source>
</evidence>
<comment type="pathway">
    <text evidence="2">Purine metabolism; urate degradation; (S)-allantoin from urate: step 3/3.</text>
</comment>
<sequence>MTSDPALGLDRFNALPPEEAADLLLEICASPAWASAVLGGRPFAARADLFEASDAALDLLSESDLAEAMAAHPPIGRPKEGDPVSAREQRGAASASEEIKAELLDLNLRYQDRFGHVFLICATGLGAEQLRDALRERLENTPERELQIVRRELGRINHIRLTRLAGPDTSARSDTLARPDGADRPKDPGSGTADRAPERPEKPEEAEATAEADKPKDGGE</sequence>
<feature type="compositionally biased region" description="Basic and acidic residues" evidence="7">
    <location>
        <begin position="195"/>
        <end position="220"/>
    </location>
</feature>
<organism evidence="9 10">
    <name type="scientific">Streptomyces albus (strain ATCC 21838 / DSM 41398 / FERM P-419 / JCM 4703 / NBRC 107858)</name>
    <dbReference type="NCBI Taxonomy" id="1081613"/>
    <lineage>
        <taxon>Bacteria</taxon>
        <taxon>Bacillati</taxon>
        <taxon>Actinomycetota</taxon>
        <taxon>Actinomycetes</taxon>
        <taxon>Kitasatosporales</taxon>
        <taxon>Streptomycetaceae</taxon>
        <taxon>Streptomyces</taxon>
    </lineage>
</organism>
<keyword evidence="4" id="KW-0659">Purine metabolism</keyword>
<accession>A0A0B5EG34</accession>
<feature type="region of interest" description="Disordered" evidence="7">
    <location>
        <begin position="164"/>
        <end position="220"/>
    </location>
</feature>
<evidence type="ECO:0000313" key="9">
    <source>
        <dbReference type="EMBL" id="AJE80993.1"/>
    </source>
</evidence>
<dbReference type="NCBIfam" id="TIGR03180">
    <property type="entry name" value="UraD_2"/>
    <property type="match status" value="1"/>
</dbReference>
<dbReference type="EC" id="4.1.1.97" evidence="3"/>
<keyword evidence="6" id="KW-0456">Lyase</keyword>
<evidence type="ECO:0000259" key="8">
    <source>
        <dbReference type="Pfam" id="PF09349"/>
    </source>
</evidence>
<name>A0A0B5EG34_STRA4</name>
<gene>
    <name evidence="9" type="ORF">SLNWT_0617</name>
</gene>
<feature type="compositionally biased region" description="Basic and acidic residues" evidence="7">
    <location>
        <begin position="175"/>
        <end position="187"/>
    </location>
</feature>
<dbReference type="AlphaFoldDB" id="A0A0B5EG34"/>